<evidence type="ECO:0000313" key="3">
    <source>
        <dbReference type="Proteomes" id="UP000290289"/>
    </source>
</evidence>
<keyword evidence="3" id="KW-1185">Reference proteome</keyword>
<proteinExistence type="predicted"/>
<name>A0A498INI9_MALDO</name>
<evidence type="ECO:0000256" key="1">
    <source>
        <dbReference type="SAM" id="MobiDB-lite"/>
    </source>
</evidence>
<feature type="compositionally biased region" description="Low complexity" evidence="1">
    <location>
        <begin position="55"/>
        <end position="66"/>
    </location>
</feature>
<dbReference type="AlphaFoldDB" id="A0A498INI9"/>
<dbReference type="EMBL" id="RDQH01000337">
    <property type="protein sequence ID" value="RXH82793.1"/>
    <property type="molecule type" value="Genomic_DNA"/>
</dbReference>
<reference evidence="2 3" key="1">
    <citation type="submission" date="2018-10" db="EMBL/GenBank/DDBJ databases">
        <title>A high-quality apple genome assembly.</title>
        <authorList>
            <person name="Hu J."/>
        </authorList>
    </citation>
    <scope>NUCLEOTIDE SEQUENCE [LARGE SCALE GENOMIC DNA]</scope>
    <source>
        <strain evidence="3">cv. HFTH1</strain>
        <tissue evidence="2">Young leaf</tissue>
    </source>
</reference>
<feature type="region of interest" description="Disordered" evidence="1">
    <location>
        <begin position="49"/>
        <end position="71"/>
    </location>
</feature>
<gene>
    <name evidence="2" type="ORF">DVH24_003291</name>
</gene>
<organism evidence="2 3">
    <name type="scientific">Malus domestica</name>
    <name type="common">Apple</name>
    <name type="synonym">Pyrus malus</name>
    <dbReference type="NCBI Taxonomy" id="3750"/>
    <lineage>
        <taxon>Eukaryota</taxon>
        <taxon>Viridiplantae</taxon>
        <taxon>Streptophyta</taxon>
        <taxon>Embryophyta</taxon>
        <taxon>Tracheophyta</taxon>
        <taxon>Spermatophyta</taxon>
        <taxon>Magnoliopsida</taxon>
        <taxon>eudicotyledons</taxon>
        <taxon>Gunneridae</taxon>
        <taxon>Pentapetalae</taxon>
        <taxon>rosids</taxon>
        <taxon>fabids</taxon>
        <taxon>Rosales</taxon>
        <taxon>Rosaceae</taxon>
        <taxon>Amygdaloideae</taxon>
        <taxon>Maleae</taxon>
        <taxon>Malus</taxon>
    </lineage>
</organism>
<comment type="caution">
    <text evidence="2">The sequence shown here is derived from an EMBL/GenBank/DDBJ whole genome shotgun (WGS) entry which is preliminary data.</text>
</comment>
<evidence type="ECO:0000313" key="2">
    <source>
        <dbReference type="EMBL" id="RXH82793.1"/>
    </source>
</evidence>
<sequence>MALILPRAPSKYLVGASTVLNRIRNGNPALLDVIRNLDTAFPLKFSKSIDGLLNSPSISSPAPGSSEIRSGSNLTLAASSAAQSQVSASKGLQKKKSGEKKRLFSEKPLHFLSIRSSSSGTTCRTITQYTDHRK</sequence>
<dbReference type="Proteomes" id="UP000290289">
    <property type="component" value="Chromosome 11"/>
</dbReference>
<accession>A0A498INI9</accession>
<protein>
    <submittedName>
        <fullName evidence="2">Uncharacterized protein</fullName>
    </submittedName>
</protein>